<reference evidence="2" key="1">
    <citation type="journal article" date="2020" name="Stud. Mycol.">
        <title>101 Dothideomycetes genomes: a test case for predicting lifestyles and emergence of pathogens.</title>
        <authorList>
            <person name="Haridas S."/>
            <person name="Albert R."/>
            <person name="Binder M."/>
            <person name="Bloem J."/>
            <person name="Labutti K."/>
            <person name="Salamov A."/>
            <person name="Andreopoulos B."/>
            <person name="Baker S."/>
            <person name="Barry K."/>
            <person name="Bills G."/>
            <person name="Bluhm B."/>
            <person name="Cannon C."/>
            <person name="Castanera R."/>
            <person name="Culley D."/>
            <person name="Daum C."/>
            <person name="Ezra D."/>
            <person name="Gonzalez J."/>
            <person name="Henrissat B."/>
            <person name="Kuo A."/>
            <person name="Liang C."/>
            <person name="Lipzen A."/>
            <person name="Lutzoni F."/>
            <person name="Magnuson J."/>
            <person name="Mondo S."/>
            <person name="Nolan M."/>
            <person name="Ohm R."/>
            <person name="Pangilinan J."/>
            <person name="Park H.-J."/>
            <person name="Ramirez L."/>
            <person name="Alfaro M."/>
            <person name="Sun H."/>
            <person name="Tritt A."/>
            <person name="Yoshinaga Y."/>
            <person name="Zwiers L.-H."/>
            <person name="Turgeon B."/>
            <person name="Goodwin S."/>
            <person name="Spatafora J."/>
            <person name="Crous P."/>
            <person name="Grigoriev I."/>
        </authorList>
    </citation>
    <scope>NUCLEOTIDE SEQUENCE</scope>
    <source>
        <strain evidence="2">CBS 119687</strain>
    </source>
</reference>
<feature type="compositionally biased region" description="Low complexity" evidence="1">
    <location>
        <begin position="48"/>
        <end position="88"/>
    </location>
</feature>
<evidence type="ECO:0000256" key="1">
    <source>
        <dbReference type="SAM" id="MobiDB-lite"/>
    </source>
</evidence>
<dbReference type="Proteomes" id="UP000799771">
    <property type="component" value="Unassembled WGS sequence"/>
</dbReference>
<dbReference type="RefSeq" id="XP_033520157.1">
    <property type="nucleotide sequence ID" value="XM_033670824.1"/>
</dbReference>
<feature type="compositionally biased region" description="Basic and acidic residues" evidence="1">
    <location>
        <begin position="254"/>
        <end position="270"/>
    </location>
</feature>
<evidence type="ECO:0000313" key="2">
    <source>
        <dbReference type="EMBL" id="KAF2125765.1"/>
    </source>
</evidence>
<feature type="compositionally biased region" description="Polar residues" evidence="1">
    <location>
        <begin position="315"/>
        <end position="342"/>
    </location>
</feature>
<feature type="compositionally biased region" description="Polar residues" evidence="1">
    <location>
        <begin position="18"/>
        <end position="39"/>
    </location>
</feature>
<feature type="compositionally biased region" description="Low complexity" evidence="1">
    <location>
        <begin position="204"/>
        <end position="215"/>
    </location>
</feature>
<evidence type="ECO:0000313" key="3">
    <source>
        <dbReference type="Proteomes" id="UP000799771"/>
    </source>
</evidence>
<feature type="region of interest" description="Disordered" evidence="1">
    <location>
        <begin position="1"/>
        <end position="364"/>
    </location>
</feature>
<dbReference type="OrthoDB" id="5369729at2759"/>
<feature type="compositionally biased region" description="Low complexity" evidence="1">
    <location>
        <begin position="171"/>
        <end position="193"/>
    </location>
</feature>
<accession>A0A6A6A3L0</accession>
<dbReference type="GeneID" id="54411256"/>
<name>A0A6A6A3L0_9PLEO</name>
<feature type="region of interest" description="Disordered" evidence="1">
    <location>
        <begin position="610"/>
        <end position="768"/>
    </location>
</feature>
<gene>
    <name evidence="2" type="ORF">P153DRAFT_389215</name>
</gene>
<feature type="compositionally biased region" description="Basic and acidic residues" evidence="1">
    <location>
        <begin position="665"/>
        <end position="676"/>
    </location>
</feature>
<feature type="compositionally biased region" description="Polar residues" evidence="1">
    <location>
        <begin position="461"/>
        <end position="471"/>
    </location>
</feature>
<protein>
    <submittedName>
        <fullName evidence="2">Uncharacterized protein</fullName>
    </submittedName>
</protein>
<sequence length="837" mass="90138">MANEKHGRKSFLGGLLQRSRTSDAQTTPPKHSRTHTAPETPTLLRLPSTASTVASTASRSRRATLTTPETPTAAPSTSAATSPSYFSPQPAASTKEVRSPGTRRPPASHSTGYDTSRGPPVTLITRGNSDIARRPSQQQQQQQQQSQSQSQQQSMSVGPHGSSRRKDEPPQTKTQTPQTKPAPMRRASTSSARPARHMAPSPSPSLSSTDSSDYDAGPASQPRDRDTTRRAATQAPRARPQHTEDLFMNIAEDSAPRQRIVDAAARERLRSRIARVSNRSSFPSGLNSPSPVHSNSNSSTPTASVSRIPYADPKSASQPRRASLLPTTSRHSPVSSTATLETPRTRLPELTSKSSFSSRKDAQLSPQEFLAQFGKKTPSYADANNTPPTRLSAYRPSNLNYSSARDDPKTPQADSFPEGGSRADGTESHGSTGPATSVWDELDELKTRIRRIELVGKIPSTSGAVVSQATSDRPRTANTSATTVSSSPNQPRKSAPSSSGSTIDTQTPSRTHPLLREALAKVRQHTSPDVYRRLEAIAAEALAMADLTGSAGPQGTLNSTSSVVGGAVVPDRQIRRKADNICRGLTELCITLCDTKSSLSSPAVRASAIAASRRPSVQVNGESPPVRQSIEPESNSLPGVSPSRALTRIEARRTSMIATGSLRESSQDRDRADSRSYSRQRAGTSLHRARQSVDDDDEDDPTIRAPSRAMTDFRNIRSAEKPTTTTSRFSSRNYTSQEPMPGLQPSPAIQPTSGLRRPTVTGSTNENSLLYRDSTRRYNFDREGSPAHEKQMAGNLQARTQFSNRANLNRNSIGTMNDIGRSVSLGGRRLRGASIGE</sequence>
<dbReference type="EMBL" id="ML977515">
    <property type="protein sequence ID" value="KAF2125765.1"/>
    <property type="molecule type" value="Genomic_DNA"/>
</dbReference>
<feature type="compositionally biased region" description="Polar residues" evidence="1">
    <location>
        <begin position="382"/>
        <end position="403"/>
    </location>
</feature>
<feature type="compositionally biased region" description="Low complexity" evidence="1">
    <location>
        <begin position="287"/>
        <end position="301"/>
    </location>
</feature>
<feature type="compositionally biased region" description="Low complexity" evidence="1">
    <location>
        <begin position="136"/>
        <end position="154"/>
    </location>
</feature>
<feature type="compositionally biased region" description="Polar residues" evidence="1">
    <location>
        <begin position="488"/>
        <end position="510"/>
    </location>
</feature>
<keyword evidence="3" id="KW-1185">Reference proteome</keyword>
<organism evidence="2 3">
    <name type="scientific">Dothidotthia symphoricarpi CBS 119687</name>
    <dbReference type="NCBI Taxonomy" id="1392245"/>
    <lineage>
        <taxon>Eukaryota</taxon>
        <taxon>Fungi</taxon>
        <taxon>Dikarya</taxon>
        <taxon>Ascomycota</taxon>
        <taxon>Pezizomycotina</taxon>
        <taxon>Dothideomycetes</taxon>
        <taxon>Pleosporomycetidae</taxon>
        <taxon>Pleosporales</taxon>
        <taxon>Dothidotthiaceae</taxon>
        <taxon>Dothidotthia</taxon>
    </lineage>
</organism>
<proteinExistence type="predicted"/>
<feature type="region of interest" description="Disordered" evidence="1">
    <location>
        <begin position="461"/>
        <end position="511"/>
    </location>
</feature>
<feature type="compositionally biased region" description="Polar residues" evidence="1">
    <location>
        <begin position="721"/>
        <end position="738"/>
    </location>
</feature>
<feature type="compositionally biased region" description="Polar residues" evidence="1">
    <location>
        <begin position="277"/>
        <end position="286"/>
    </location>
</feature>
<feature type="region of interest" description="Disordered" evidence="1">
    <location>
        <begin position="377"/>
        <end position="439"/>
    </location>
</feature>
<feature type="compositionally biased region" description="Low complexity" evidence="1">
    <location>
        <begin position="476"/>
        <end position="487"/>
    </location>
</feature>
<dbReference type="AlphaFoldDB" id="A0A6A6A3L0"/>